<keyword evidence="4" id="KW-1185">Reference proteome</keyword>
<evidence type="ECO:0000256" key="1">
    <source>
        <dbReference type="SAM" id="MobiDB-lite"/>
    </source>
</evidence>
<gene>
    <name evidence="3" type="ORF">DFR40_3320</name>
</gene>
<dbReference type="OrthoDB" id="9180702at2"/>
<protein>
    <recommendedName>
        <fullName evidence="5">TonB family protein</fullName>
    </recommendedName>
</protein>
<keyword evidence="2" id="KW-0812">Transmembrane</keyword>
<dbReference type="RefSeq" id="WP_147431347.1">
    <property type="nucleotide sequence ID" value="NZ_RBXP01000020.1"/>
</dbReference>
<dbReference type="Proteomes" id="UP000270626">
    <property type="component" value="Unassembled WGS sequence"/>
</dbReference>
<reference evidence="3 4" key="1">
    <citation type="submission" date="2018-10" db="EMBL/GenBank/DDBJ databases">
        <title>Genomic Encyclopedia of Type Strains, Phase IV (KMG-IV): sequencing the most valuable type-strain genomes for metagenomic binning, comparative biology and taxonomic classification.</title>
        <authorList>
            <person name="Goeker M."/>
        </authorList>
    </citation>
    <scope>NUCLEOTIDE SEQUENCE [LARGE SCALE GENOMIC DNA]</scope>
    <source>
        <strain evidence="3 4">DSM 23841</strain>
    </source>
</reference>
<name>A0A495VK33_9RHOO</name>
<keyword evidence="2" id="KW-0472">Membrane</keyword>
<evidence type="ECO:0000313" key="3">
    <source>
        <dbReference type="EMBL" id="RKT49654.1"/>
    </source>
</evidence>
<feature type="region of interest" description="Disordered" evidence="1">
    <location>
        <begin position="55"/>
        <end position="96"/>
    </location>
</feature>
<feature type="transmembrane region" description="Helical" evidence="2">
    <location>
        <begin position="12"/>
        <end position="29"/>
    </location>
</feature>
<organism evidence="3 4">
    <name type="scientific">Azonexus fungiphilus</name>
    <dbReference type="NCBI Taxonomy" id="146940"/>
    <lineage>
        <taxon>Bacteria</taxon>
        <taxon>Pseudomonadati</taxon>
        <taxon>Pseudomonadota</taxon>
        <taxon>Betaproteobacteria</taxon>
        <taxon>Rhodocyclales</taxon>
        <taxon>Azonexaceae</taxon>
        <taxon>Azonexus</taxon>
    </lineage>
</organism>
<sequence>MFAPPPPPQRAFYLACLLSIALHLLVLFVPRHEPAAGQRPPSRLEARLQPRPASLPEAPASIAAPPPPAAARPAARRPVLSSKRPGATSAPTWSAAEKAEMNDFLDELARAPRPTLAQRSRAMAREEGRRLAAQDEAEEALLELRPNAPPIHPFSLESYLEGMIRRLNRSAGYVRNDKRALGVQTAAIQFRLNPDGTLKSFVVLKAGDQGAEIAFIKAIIERSLPFSPFPPDIDRAARSLGITICIRPGSGDGDFGFSRMQGSRC</sequence>
<dbReference type="AlphaFoldDB" id="A0A495VK33"/>
<evidence type="ECO:0000256" key="2">
    <source>
        <dbReference type="SAM" id="Phobius"/>
    </source>
</evidence>
<keyword evidence="2" id="KW-1133">Transmembrane helix</keyword>
<evidence type="ECO:0000313" key="4">
    <source>
        <dbReference type="Proteomes" id="UP000270626"/>
    </source>
</evidence>
<dbReference type="EMBL" id="RBXP01000020">
    <property type="protein sequence ID" value="RKT49654.1"/>
    <property type="molecule type" value="Genomic_DNA"/>
</dbReference>
<evidence type="ECO:0008006" key="5">
    <source>
        <dbReference type="Google" id="ProtNLM"/>
    </source>
</evidence>
<proteinExistence type="predicted"/>
<comment type="caution">
    <text evidence="3">The sequence shown here is derived from an EMBL/GenBank/DDBJ whole genome shotgun (WGS) entry which is preliminary data.</text>
</comment>
<accession>A0A495VK33</accession>